<evidence type="ECO:0000256" key="1">
    <source>
        <dbReference type="SAM" id="MobiDB-lite"/>
    </source>
</evidence>
<protein>
    <recommendedName>
        <fullName evidence="4">Vacuolar protein-sorting-associated protein 46</fullName>
    </recommendedName>
</protein>
<evidence type="ECO:0000313" key="2">
    <source>
        <dbReference type="EMBL" id="KPM36694.1"/>
    </source>
</evidence>
<dbReference type="OrthoDB" id="10266568at2759"/>
<dbReference type="EMBL" id="LKCW01000194">
    <property type="protein sequence ID" value="KPM36694.1"/>
    <property type="molecule type" value="Genomic_DNA"/>
</dbReference>
<comment type="caution">
    <text evidence="2">The sequence shown here is derived from an EMBL/GenBank/DDBJ whole genome shotgun (WGS) entry which is preliminary data.</text>
</comment>
<evidence type="ECO:0000313" key="3">
    <source>
        <dbReference type="Proteomes" id="UP000050424"/>
    </source>
</evidence>
<accession>A0A0P7BBK7</accession>
<sequence length="205" mass="22912">MNRQQARDMQLQLEVNVQAKNARRIALKAKQKDTQAKKQIQDLLKKGDTQTAYQKAKMLLSAQAHAQQADQMADMVAEAAMEIQHINNEKNMNQMLAMTSRALKRAQAHNSPEKTLLAVEQLNQLREENAMSSNINKEAFNKNTSLKAGDDAVHELLGKLADDAGIEFEQQVRQAAPSTVDPQASAEPTAEEEDKLQQRLRALRA</sequence>
<organism evidence="2 3">
    <name type="scientific">Neonectria ditissima</name>
    <dbReference type="NCBI Taxonomy" id="78410"/>
    <lineage>
        <taxon>Eukaryota</taxon>
        <taxon>Fungi</taxon>
        <taxon>Dikarya</taxon>
        <taxon>Ascomycota</taxon>
        <taxon>Pezizomycotina</taxon>
        <taxon>Sordariomycetes</taxon>
        <taxon>Hypocreomycetidae</taxon>
        <taxon>Hypocreales</taxon>
        <taxon>Nectriaceae</taxon>
        <taxon>Neonectria</taxon>
    </lineage>
</organism>
<evidence type="ECO:0008006" key="4">
    <source>
        <dbReference type="Google" id="ProtNLM"/>
    </source>
</evidence>
<feature type="compositionally biased region" description="Polar residues" evidence="1">
    <location>
        <begin position="171"/>
        <end position="182"/>
    </location>
</feature>
<dbReference type="Proteomes" id="UP000050424">
    <property type="component" value="Unassembled WGS sequence"/>
</dbReference>
<reference evidence="2 3" key="1">
    <citation type="submission" date="2015-09" db="EMBL/GenBank/DDBJ databases">
        <title>Draft genome of a European isolate of the apple canker pathogen Neonectria ditissima.</title>
        <authorList>
            <person name="Gomez-Cortecero A."/>
            <person name="Harrison R.J."/>
            <person name="Armitage A.D."/>
        </authorList>
    </citation>
    <scope>NUCLEOTIDE SEQUENCE [LARGE SCALE GENOMIC DNA]</scope>
    <source>
        <strain evidence="2 3">R09/05</strain>
    </source>
</reference>
<dbReference type="STRING" id="78410.A0A0P7BBK7"/>
<dbReference type="AlphaFoldDB" id="A0A0P7BBK7"/>
<proteinExistence type="predicted"/>
<name>A0A0P7BBK7_9HYPO</name>
<keyword evidence="3" id="KW-1185">Reference proteome</keyword>
<feature type="region of interest" description="Disordered" evidence="1">
    <location>
        <begin position="168"/>
        <end position="205"/>
    </location>
</feature>
<dbReference type="Gene3D" id="6.10.250.440">
    <property type="match status" value="1"/>
</dbReference>
<gene>
    <name evidence="2" type="ORF">AK830_g9893</name>
</gene>